<name>A0A392LXD9_9FABA</name>
<dbReference type="InterPro" id="IPR052343">
    <property type="entry name" value="Retrotransposon-Effector_Assoc"/>
</dbReference>
<dbReference type="InterPro" id="IPR000477">
    <property type="entry name" value="RT_dom"/>
</dbReference>
<sequence>MRGSLLRQPALPYWNREQHLDMQLYAERRLNDEDWRWKGLDERRCQEGSVDHRQHHVNGGISIKEKKDDRSVLGNGRKNVESAGYAKQGTGYANQGSNLKSALNVVSFGNFRVRARVASFDRNDKVAGKGLEMEMVGPVKEREGERSESYKGVEVRKVTTKMKAKNGDDRLDNTVKGGPGSPADVRVGDIVVQIRASKESEERAKVQEKAVEPTPRILSASDESAKGKHCRVYMRNYRTKSDDVKWVQNGIVATITNGEVFPVIQSRLTDTGFDDLVLIPMGADKVFVRSLTGEDALSAVNNATNFFQLVFSNWMRWENNMIPYQRGAWVRLFGIPLHAWNVEFFKLCVLECGRFMSVDSSSADKDRLDFARVLIATPDLEIINRVEQVLVDGTLVEIKIVEEWGDALGGDICLFENESKPEAYQSDRDEGQGDPETHRNVETLIEKFAEGLDEEDDIGSQENYQFSDNRGRVDCVLGLRDSPHVSEAQDSPSICSPGDGIRQHVESGGREGSPPTFCRNKRTKSCLPVERSMISGSWSLEWLHDLNQRDVGVIFSSRKKPRKGGRAGKGLKKAEQEVPKKKKAGGVFWHTLSSLKKVARLPSKERGEVLKVLKKNEHGCRDGSGAPRACRGSQEISSDVSLTSVSANNDWKRWVVMQGSDQVVMEDVREVGQAIGVKLQRNNENMFSALSREGKEKKTASGQTQGGGVFDEDCLLECEGSGGFEKRQEVCKLVGNQKPLVICIQETKLQLCEAFICSSLWGNAPHAFSYRPSVGASGGLLTLWDSTEVEVWSSESRDHVLWCHGRFIKSGEEFSVANVYAPCDLGAKQELWNSLSMRLQTLGRARVCVCGDFNVVRSIEERLSDRDGDRSLDHVAFNRFIDDNTLIDLPLCGPRMRGLSDHCPLVLFANEEDCGPRPSRMLKCWKDVPGYNLFVREKWNSFQVDGWGGFVLKEKFKMIKLALKDWNTTHTQNLPSRIESLKERLAALDDKGGEEGLSETELAGLHGVTSNIHSLSGLHASINWQQSHSRWLKEGDANTKYFHPVLASRRRGNDISSLQVGSNIVEGVASIRHAVVMHFTSHFETVSVVRPGVDNLIFKRLPQAEGSSLIKLFLMEEVKAAVWDCDSYKSPGPDGINFGSIKDFWDLVKGDVMRFILEFHRNCRLTKGLNATFIALIPKVDSPQQLNDFRPISLVGSLYKILAKVLANRLRLVMGSVISESQTAFVKDRQIMDGILIANEAVDEARRSKKELILFKVDFEKAYDFVDWGYLDAVMGRMGFPTLWRKWIRECVSTEAASVLVNGSPTGEFPLKRGLRQGDLLSPFLFLLAGEGLHVLMEAMVERNLFTGYRVGELAPVSVSHLQFVDDTLLMGTKSWANFRALRAVLVLFETMSGLKVNFNK</sequence>
<evidence type="ECO:0000259" key="2">
    <source>
        <dbReference type="PROSITE" id="PS50878"/>
    </source>
</evidence>
<feature type="region of interest" description="Disordered" evidence="1">
    <location>
        <begin position="486"/>
        <end position="517"/>
    </location>
</feature>
<dbReference type="SUPFAM" id="SSF56219">
    <property type="entry name" value="DNase I-like"/>
    <property type="match status" value="1"/>
</dbReference>
<evidence type="ECO:0000313" key="3">
    <source>
        <dbReference type="EMBL" id="MCH79622.1"/>
    </source>
</evidence>
<dbReference type="CDD" id="cd01650">
    <property type="entry name" value="RT_nLTR_like"/>
    <property type="match status" value="1"/>
</dbReference>
<comment type="caution">
    <text evidence="3">The sequence shown here is derived from an EMBL/GenBank/DDBJ whole genome shotgun (WGS) entry which is preliminary data.</text>
</comment>
<dbReference type="Pfam" id="PF00078">
    <property type="entry name" value="RVT_1"/>
    <property type="match status" value="1"/>
</dbReference>
<dbReference type="EMBL" id="LXQA010000234">
    <property type="protein sequence ID" value="MCH79622.1"/>
    <property type="molecule type" value="Genomic_DNA"/>
</dbReference>
<dbReference type="PROSITE" id="PS50878">
    <property type="entry name" value="RT_POL"/>
    <property type="match status" value="1"/>
</dbReference>
<evidence type="ECO:0000313" key="4">
    <source>
        <dbReference type="Proteomes" id="UP000265520"/>
    </source>
</evidence>
<accession>A0A392LXD9</accession>
<dbReference type="PANTHER" id="PTHR46890:SF48">
    <property type="entry name" value="RNA-DIRECTED DNA POLYMERASE"/>
    <property type="match status" value="1"/>
</dbReference>
<dbReference type="Proteomes" id="UP000265520">
    <property type="component" value="Unassembled WGS sequence"/>
</dbReference>
<dbReference type="Gene3D" id="3.60.10.10">
    <property type="entry name" value="Endonuclease/exonuclease/phosphatase"/>
    <property type="match status" value="1"/>
</dbReference>
<dbReference type="PANTHER" id="PTHR46890">
    <property type="entry name" value="NON-LTR RETROLELEMENT REVERSE TRANSCRIPTASE-LIKE PROTEIN-RELATED"/>
    <property type="match status" value="1"/>
</dbReference>
<organism evidence="3 4">
    <name type="scientific">Trifolium medium</name>
    <dbReference type="NCBI Taxonomy" id="97028"/>
    <lineage>
        <taxon>Eukaryota</taxon>
        <taxon>Viridiplantae</taxon>
        <taxon>Streptophyta</taxon>
        <taxon>Embryophyta</taxon>
        <taxon>Tracheophyta</taxon>
        <taxon>Spermatophyta</taxon>
        <taxon>Magnoliopsida</taxon>
        <taxon>eudicotyledons</taxon>
        <taxon>Gunneridae</taxon>
        <taxon>Pentapetalae</taxon>
        <taxon>rosids</taxon>
        <taxon>fabids</taxon>
        <taxon>Fabales</taxon>
        <taxon>Fabaceae</taxon>
        <taxon>Papilionoideae</taxon>
        <taxon>50 kb inversion clade</taxon>
        <taxon>NPAAA clade</taxon>
        <taxon>Hologalegina</taxon>
        <taxon>IRL clade</taxon>
        <taxon>Trifolieae</taxon>
        <taxon>Trifolium</taxon>
    </lineage>
</organism>
<keyword evidence="3" id="KW-0675">Receptor</keyword>
<dbReference type="InterPro" id="IPR036691">
    <property type="entry name" value="Endo/exonu/phosph_ase_sf"/>
</dbReference>
<dbReference type="GO" id="GO:0016301">
    <property type="term" value="F:kinase activity"/>
    <property type="evidence" value="ECO:0007669"/>
    <property type="project" value="UniProtKB-KW"/>
</dbReference>
<gene>
    <name evidence="3" type="ORF">A2U01_0000375</name>
</gene>
<keyword evidence="3" id="KW-0418">Kinase</keyword>
<evidence type="ECO:0000256" key="1">
    <source>
        <dbReference type="SAM" id="MobiDB-lite"/>
    </source>
</evidence>
<keyword evidence="4" id="KW-1185">Reference proteome</keyword>
<reference evidence="3 4" key="1">
    <citation type="journal article" date="2018" name="Front. Plant Sci.">
        <title>Red Clover (Trifolium pratense) and Zigzag Clover (T. medium) - A Picture of Genomic Similarities and Differences.</title>
        <authorList>
            <person name="Dluhosova J."/>
            <person name="Istvanek J."/>
            <person name="Nedelnik J."/>
            <person name="Repkova J."/>
        </authorList>
    </citation>
    <scope>NUCLEOTIDE SEQUENCE [LARGE SCALE GENOMIC DNA]</scope>
    <source>
        <strain evidence="4">cv. 10/8</strain>
        <tissue evidence="3">Leaf</tissue>
    </source>
</reference>
<feature type="non-terminal residue" evidence="3">
    <location>
        <position position="1401"/>
    </location>
</feature>
<protein>
    <submittedName>
        <fullName evidence="3">Cysteine-rich receptor-like protein kinase</fullName>
    </submittedName>
</protein>
<feature type="compositionally biased region" description="Basic residues" evidence="1">
    <location>
        <begin position="558"/>
        <end position="571"/>
    </location>
</feature>
<proteinExistence type="predicted"/>
<feature type="region of interest" description="Disordered" evidence="1">
    <location>
        <begin position="558"/>
        <end position="579"/>
    </location>
</feature>
<feature type="domain" description="Reverse transcriptase" evidence="2">
    <location>
        <begin position="1158"/>
        <end position="1401"/>
    </location>
</feature>
<keyword evidence="3" id="KW-0808">Transferase</keyword>